<gene>
    <name evidence="2" type="ORF">PAPYR_11439</name>
    <name evidence="1" type="ORF">PAPYR_12839</name>
</gene>
<comment type="caution">
    <text evidence="1">The sequence shown here is derived from an EMBL/GenBank/DDBJ whole genome shotgun (WGS) entry which is preliminary data.</text>
</comment>
<sequence length="113" mass="12940">MLFPWDSNHRNQLPITFLSRNICPVTPSHSTTMNHGSDRVPHFPVPSHRPSFTKLTVVDISYIPSSRYHDHIPSLYKTNFSEQSPFLTMSQSLFSPHPEGTYAFPPLSVELYP</sequence>
<dbReference type="EMBL" id="JAPMOS010000198">
    <property type="protein sequence ID" value="KAJ4453969.1"/>
    <property type="molecule type" value="Genomic_DNA"/>
</dbReference>
<protein>
    <submittedName>
        <fullName evidence="1">Uncharacterized protein</fullName>
    </submittedName>
</protein>
<reference evidence="1" key="1">
    <citation type="journal article" date="2022" name="bioRxiv">
        <title>Genomics of Preaxostyla Flagellates Illuminates Evolutionary Transitions and the Path Towards Mitochondrial Loss.</title>
        <authorList>
            <person name="Novak L.V.F."/>
            <person name="Treitli S.C."/>
            <person name="Pyrih J."/>
            <person name="Halakuc P."/>
            <person name="Pipaliya S.V."/>
            <person name="Vacek V."/>
            <person name="Brzon O."/>
            <person name="Soukal P."/>
            <person name="Eme L."/>
            <person name="Dacks J.B."/>
            <person name="Karnkowska A."/>
            <person name="Elias M."/>
            <person name="Hampl V."/>
        </authorList>
    </citation>
    <scope>NUCLEOTIDE SEQUENCE</scope>
    <source>
        <strain evidence="1">RCP-MX</strain>
    </source>
</reference>
<accession>A0ABQ8U7V6</accession>
<keyword evidence="3" id="KW-1185">Reference proteome</keyword>
<evidence type="ECO:0000313" key="2">
    <source>
        <dbReference type="EMBL" id="KAJ4453969.1"/>
    </source>
</evidence>
<dbReference type="EMBL" id="JAPMOS010000365">
    <property type="protein sequence ID" value="KAJ4452865.1"/>
    <property type="molecule type" value="Genomic_DNA"/>
</dbReference>
<evidence type="ECO:0000313" key="3">
    <source>
        <dbReference type="Proteomes" id="UP001141327"/>
    </source>
</evidence>
<proteinExistence type="predicted"/>
<name>A0ABQ8U7V6_9EUKA</name>
<dbReference type="Proteomes" id="UP001141327">
    <property type="component" value="Unassembled WGS sequence"/>
</dbReference>
<organism evidence="1 3">
    <name type="scientific">Paratrimastix pyriformis</name>
    <dbReference type="NCBI Taxonomy" id="342808"/>
    <lineage>
        <taxon>Eukaryota</taxon>
        <taxon>Metamonada</taxon>
        <taxon>Preaxostyla</taxon>
        <taxon>Paratrimastigidae</taxon>
        <taxon>Paratrimastix</taxon>
    </lineage>
</organism>
<evidence type="ECO:0000313" key="1">
    <source>
        <dbReference type="EMBL" id="KAJ4452865.1"/>
    </source>
</evidence>